<evidence type="ECO:0000313" key="2">
    <source>
        <dbReference type="Proteomes" id="UP001152300"/>
    </source>
</evidence>
<comment type="caution">
    <text evidence="1">The sequence shown here is derived from an EMBL/GenBank/DDBJ whole genome shotgun (WGS) entry which is preliminary data.</text>
</comment>
<accession>A0A9X0AWM5</accession>
<gene>
    <name evidence="1" type="ORF">OCU04_000692</name>
</gene>
<dbReference type="AlphaFoldDB" id="A0A9X0AWM5"/>
<keyword evidence="2" id="KW-1185">Reference proteome</keyword>
<sequence>MAQARLRIVSNYKNLKRYSEYQNIVLSNIIDDNTGQEVMFNPSTFRGYRVEFQTIIEQVNLSFLYLTIKLIRATVYGNYYRHESPTRMIQTDSASHIEMTFVDAPIHQHAHGDLAVVFCCQIPVCVQEPKNDFKYAVCSSSYITMELGKKELKLL</sequence>
<name>A0A9X0AWM5_9HELO</name>
<proteinExistence type="predicted"/>
<protein>
    <submittedName>
        <fullName evidence="1">Uncharacterized protein</fullName>
    </submittedName>
</protein>
<organism evidence="1 2">
    <name type="scientific">Sclerotinia nivalis</name>
    <dbReference type="NCBI Taxonomy" id="352851"/>
    <lineage>
        <taxon>Eukaryota</taxon>
        <taxon>Fungi</taxon>
        <taxon>Dikarya</taxon>
        <taxon>Ascomycota</taxon>
        <taxon>Pezizomycotina</taxon>
        <taxon>Leotiomycetes</taxon>
        <taxon>Helotiales</taxon>
        <taxon>Sclerotiniaceae</taxon>
        <taxon>Sclerotinia</taxon>
    </lineage>
</organism>
<dbReference type="EMBL" id="JAPEIS010000001">
    <property type="protein sequence ID" value="KAJ8070312.1"/>
    <property type="molecule type" value="Genomic_DNA"/>
</dbReference>
<reference evidence="1" key="1">
    <citation type="submission" date="2022-11" db="EMBL/GenBank/DDBJ databases">
        <title>Genome Resource of Sclerotinia nivalis Strain SnTB1, a Plant Pathogen Isolated from American Ginseng.</title>
        <authorList>
            <person name="Fan S."/>
        </authorList>
    </citation>
    <scope>NUCLEOTIDE SEQUENCE</scope>
    <source>
        <strain evidence="1">SnTB1</strain>
    </source>
</reference>
<dbReference type="Proteomes" id="UP001152300">
    <property type="component" value="Unassembled WGS sequence"/>
</dbReference>
<evidence type="ECO:0000313" key="1">
    <source>
        <dbReference type="EMBL" id="KAJ8070312.1"/>
    </source>
</evidence>